<reference evidence="1" key="2">
    <citation type="submission" date="2020-05" db="UniProtKB">
        <authorList>
            <consortium name="EnsemblMetazoa"/>
        </authorList>
    </citation>
    <scope>IDENTIFICATION</scope>
    <source>
        <strain evidence="1">maculatus3</strain>
    </source>
</reference>
<sequence>MQINLKTINSLQPFQFLLTTAPFATVFTMANVRWNIRRQTATVYLATVFCLLMLPNHTEASTSSVFKALSIGTSTQSVTSSTLSWEKFSEAETHLQFAVKTFEPEQHSRETAESEQLHPHSYVCRVEIEGIFTAGHTLTEETTTICIVAAQLSEVERHHAFEVLINMGGGGKLKWQPWNRYHAGIFGGAVSV</sequence>
<dbReference type="AlphaFoldDB" id="A0A182SV83"/>
<protein>
    <submittedName>
        <fullName evidence="1">Uncharacterized protein</fullName>
    </submittedName>
</protein>
<keyword evidence="2" id="KW-1185">Reference proteome</keyword>
<organism evidence="1 2">
    <name type="scientific">Anopheles maculatus</name>
    <dbReference type="NCBI Taxonomy" id="74869"/>
    <lineage>
        <taxon>Eukaryota</taxon>
        <taxon>Metazoa</taxon>
        <taxon>Ecdysozoa</taxon>
        <taxon>Arthropoda</taxon>
        <taxon>Hexapoda</taxon>
        <taxon>Insecta</taxon>
        <taxon>Pterygota</taxon>
        <taxon>Neoptera</taxon>
        <taxon>Endopterygota</taxon>
        <taxon>Diptera</taxon>
        <taxon>Nematocera</taxon>
        <taxon>Culicoidea</taxon>
        <taxon>Culicidae</taxon>
        <taxon>Anophelinae</taxon>
        <taxon>Anopheles</taxon>
        <taxon>Anopheles maculatus group</taxon>
    </lineage>
</organism>
<dbReference type="Proteomes" id="UP000075901">
    <property type="component" value="Unassembled WGS sequence"/>
</dbReference>
<evidence type="ECO:0000313" key="1">
    <source>
        <dbReference type="EnsemblMetazoa" id="AMAM014115-PA"/>
    </source>
</evidence>
<dbReference type="VEuPathDB" id="VectorBase:AMAM014115"/>
<evidence type="ECO:0000313" key="2">
    <source>
        <dbReference type="Proteomes" id="UP000075901"/>
    </source>
</evidence>
<dbReference type="EnsemblMetazoa" id="AMAM014115-RA">
    <property type="protein sequence ID" value="AMAM014115-PA"/>
    <property type="gene ID" value="AMAM014115"/>
</dbReference>
<proteinExistence type="predicted"/>
<name>A0A182SV83_9DIPT</name>
<reference evidence="2" key="1">
    <citation type="submission" date="2013-09" db="EMBL/GenBank/DDBJ databases">
        <title>The Genome Sequence of Anopheles maculatus species B.</title>
        <authorList>
            <consortium name="The Broad Institute Genomics Platform"/>
            <person name="Neafsey D.E."/>
            <person name="Besansky N."/>
            <person name="Howell P."/>
            <person name="Walton C."/>
            <person name="Young S.K."/>
            <person name="Zeng Q."/>
            <person name="Gargeya S."/>
            <person name="Fitzgerald M."/>
            <person name="Haas B."/>
            <person name="Abouelleil A."/>
            <person name="Allen A.W."/>
            <person name="Alvarado L."/>
            <person name="Arachchi H.M."/>
            <person name="Berlin A.M."/>
            <person name="Chapman S.B."/>
            <person name="Gainer-Dewar J."/>
            <person name="Goldberg J."/>
            <person name="Griggs A."/>
            <person name="Gujja S."/>
            <person name="Hansen M."/>
            <person name="Howarth C."/>
            <person name="Imamovic A."/>
            <person name="Ireland A."/>
            <person name="Larimer J."/>
            <person name="McCowan C."/>
            <person name="Murphy C."/>
            <person name="Pearson M."/>
            <person name="Poon T.W."/>
            <person name="Priest M."/>
            <person name="Roberts A."/>
            <person name="Saif S."/>
            <person name="Shea T."/>
            <person name="Sisk P."/>
            <person name="Sykes S."/>
            <person name="Wortman J."/>
            <person name="Nusbaum C."/>
            <person name="Birren B."/>
        </authorList>
    </citation>
    <scope>NUCLEOTIDE SEQUENCE [LARGE SCALE GENOMIC DNA]</scope>
    <source>
        <strain evidence="2">maculatus3</strain>
    </source>
</reference>
<accession>A0A182SV83</accession>